<dbReference type="AlphaFoldDB" id="A0A073CEA1"/>
<evidence type="ECO:0000313" key="8">
    <source>
        <dbReference type="Proteomes" id="UP000027395"/>
    </source>
</evidence>
<evidence type="ECO:0000256" key="2">
    <source>
        <dbReference type="ARBA" id="ARBA00022490"/>
    </source>
</evidence>
<protein>
    <recommendedName>
        <fullName evidence="6">Ribosomal protein L11 methyltransferase</fullName>
        <shortName evidence="6">L11 Mtase</shortName>
        <ecNumber evidence="6">2.1.1.-</ecNumber>
    </recommendedName>
</protein>
<dbReference type="PANTHER" id="PTHR43648">
    <property type="entry name" value="ELECTRON TRANSFER FLAVOPROTEIN BETA SUBUNIT LYSINE METHYLTRANSFERASE"/>
    <property type="match status" value="1"/>
</dbReference>
<evidence type="ECO:0000256" key="4">
    <source>
        <dbReference type="ARBA" id="ARBA00022679"/>
    </source>
</evidence>
<keyword evidence="4 6" id="KW-0808">Transferase</keyword>
<comment type="catalytic activity">
    <reaction evidence="6">
        <text>L-lysyl-[protein] + 3 S-adenosyl-L-methionine = N(6),N(6),N(6)-trimethyl-L-lysyl-[protein] + 3 S-adenosyl-L-homocysteine + 3 H(+)</text>
        <dbReference type="Rhea" id="RHEA:54192"/>
        <dbReference type="Rhea" id="RHEA-COMP:9752"/>
        <dbReference type="Rhea" id="RHEA-COMP:13826"/>
        <dbReference type="ChEBI" id="CHEBI:15378"/>
        <dbReference type="ChEBI" id="CHEBI:29969"/>
        <dbReference type="ChEBI" id="CHEBI:57856"/>
        <dbReference type="ChEBI" id="CHEBI:59789"/>
        <dbReference type="ChEBI" id="CHEBI:61961"/>
    </reaction>
</comment>
<gene>
    <name evidence="6 7" type="primary">prmA</name>
    <name evidence="7" type="ORF">A19Y_0852</name>
</gene>
<dbReference type="Pfam" id="PF06325">
    <property type="entry name" value="PrmA"/>
    <property type="match status" value="1"/>
</dbReference>
<dbReference type="InterPro" id="IPR050078">
    <property type="entry name" value="Ribosomal_L11_MeTrfase_PrmA"/>
</dbReference>
<feature type="binding site" evidence="6">
    <location>
        <position position="163"/>
    </location>
    <ligand>
        <name>S-adenosyl-L-methionine</name>
        <dbReference type="ChEBI" id="CHEBI:59789"/>
    </ligand>
</feature>
<evidence type="ECO:0000313" key="7">
    <source>
        <dbReference type="EMBL" id="KEI65998.1"/>
    </source>
</evidence>
<dbReference type="PATRIC" id="fig|388467.6.peg.789"/>
<dbReference type="EMBL" id="CM002803">
    <property type="protein sequence ID" value="KEI65998.1"/>
    <property type="molecule type" value="Genomic_DNA"/>
</dbReference>
<dbReference type="CDD" id="cd02440">
    <property type="entry name" value="AdoMet_MTases"/>
    <property type="match status" value="1"/>
</dbReference>
<sequence>MANSWWEIKVLCDPMLEDAVFWRMEAFGCRGTASQIKNNSCLLSAYLPEEKAHLLDLAALALLLRQDALCLEMPIPAVTWDLIDEQDWSSSWKQYWEPTPIGDRFLVYPAWLALPENPDRILLRLDPGVAFGTGTHATTQLCLESLEMRLGGEHNQVVIADIGCGSGILSIGAILLGASKVYAVDNDPLATRSTYENCELNQISPERIHIQDGSIEQVIQAVEQPVDGIVCNILAEVIIDLIPQFNAISKKNTWAILSGILMDQAKPIADALEQQGWVVATLWRRQDWCCFNIRRS</sequence>
<reference evidence="7 8" key="1">
    <citation type="journal article" date="2014" name="Appl. Environ. Microbiol.">
        <title>Elucidation of insertion elements encoded on plasmids and in vitro construction of shuttle vectors from the toxic cyanobacterium Planktothrix.</title>
        <authorList>
            <person name="Christiansen G."/>
            <person name="Goesmann A."/>
            <person name="Kurmayer R."/>
        </authorList>
    </citation>
    <scope>NUCLEOTIDE SEQUENCE [LARGE SCALE GENOMIC DNA]</scope>
    <source>
        <strain evidence="7 8">NIVA-CYA 126/8</strain>
    </source>
</reference>
<evidence type="ECO:0000256" key="1">
    <source>
        <dbReference type="ARBA" id="ARBA00009741"/>
    </source>
</evidence>
<keyword evidence="3 6" id="KW-0489">Methyltransferase</keyword>
<accession>A0A073CEA1</accession>
<keyword evidence="2 6" id="KW-0963">Cytoplasm</keyword>
<dbReference type="NCBIfam" id="TIGR00406">
    <property type="entry name" value="prmA"/>
    <property type="match status" value="1"/>
</dbReference>
<evidence type="ECO:0000256" key="3">
    <source>
        <dbReference type="ARBA" id="ARBA00022603"/>
    </source>
</evidence>
<comment type="subcellular location">
    <subcellularLocation>
        <location evidence="6">Cytoplasm</location>
    </subcellularLocation>
</comment>
<dbReference type="GO" id="GO:0032259">
    <property type="term" value="P:methylation"/>
    <property type="evidence" value="ECO:0007669"/>
    <property type="project" value="UniProtKB-KW"/>
</dbReference>
<name>A0A073CEA1_PLAA1</name>
<dbReference type="HAMAP" id="MF_00735">
    <property type="entry name" value="Methyltr_PrmA"/>
    <property type="match status" value="1"/>
</dbReference>
<dbReference type="InterPro" id="IPR004498">
    <property type="entry name" value="Ribosomal_PrmA_MeTrfase"/>
</dbReference>
<dbReference type="Proteomes" id="UP000027395">
    <property type="component" value="Chromosome"/>
</dbReference>
<dbReference type="HOGENOM" id="CLU_049382_0_1_3"/>
<feature type="binding site" evidence="6">
    <location>
        <position position="139"/>
    </location>
    <ligand>
        <name>S-adenosyl-L-methionine</name>
        <dbReference type="ChEBI" id="CHEBI:59789"/>
    </ligand>
</feature>
<feature type="binding site" evidence="6">
    <location>
        <position position="185"/>
    </location>
    <ligand>
        <name>S-adenosyl-L-methionine</name>
        <dbReference type="ChEBI" id="CHEBI:59789"/>
    </ligand>
</feature>
<comment type="function">
    <text evidence="6">Methylates ribosomal protein L11.</text>
</comment>
<evidence type="ECO:0000256" key="6">
    <source>
        <dbReference type="HAMAP-Rule" id="MF_00735"/>
    </source>
</evidence>
<dbReference type="GO" id="GO:0005737">
    <property type="term" value="C:cytoplasm"/>
    <property type="evidence" value="ECO:0007669"/>
    <property type="project" value="UniProtKB-SubCell"/>
</dbReference>
<dbReference type="SUPFAM" id="SSF53335">
    <property type="entry name" value="S-adenosyl-L-methionine-dependent methyltransferases"/>
    <property type="match status" value="1"/>
</dbReference>
<dbReference type="STRING" id="388467.A19Y_0852"/>
<dbReference type="RefSeq" id="WP_042152274.1">
    <property type="nucleotide sequence ID" value="NZ_CM002803.1"/>
</dbReference>
<dbReference type="eggNOG" id="COG2264">
    <property type="taxonomic scope" value="Bacteria"/>
</dbReference>
<keyword evidence="5 6" id="KW-0949">S-adenosyl-L-methionine</keyword>
<evidence type="ECO:0000256" key="5">
    <source>
        <dbReference type="ARBA" id="ARBA00022691"/>
    </source>
</evidence>
<proteinExistence type="inferred from homology"/>
<feature type="binding site" evidence="6">
    <location>
        <position position="232"/>
    </location>
    <ligand>
        <name>S-adenosyl-L-methionine</name>
        <dbReference type="ChEBI" id="CHEBI:59789"/>
    </ligand>
</feature>
<keyword evidence="8" id="KW-1185">Reference proteome</keyword>
<dbReference type="GO" id="GO:0016279">
    <property type="term" value="F:protein-lysine N-methyltransferase activity"/>
    <property type="evidence" value="ECO:0007669"/>
    <property type="project" value="RHEA"/>
</dbReference>
<dbReference type="Gene3D" id="3.40.50.150">
    <property type="entry name" value="Vaccinia Virus protein VP39"/>
    <property type="match status" value="1"/>
</dbReference>
<dbReference type="PANTHER" id="PTHR43648:SF1">
    <property type="entry name" value="ELECTRON TRANSFER FLAVOPROTEIN BETA SUBUNIT LYSINE METHYLTRANSFERASE"/>
    <property type="match status" value="1"/>
</dbReference>
<comment type="similarity">
    <text evidence="1 6">Belongs to the methyltransferase superfamily. PrmA family.</text>
</comment>
<dbReference type="PIRSF" id="PIRSF000401">
    <property type="entry name" value="RPL11_MTase"/>
    <property type="match status" value="1"/>
</dbReference>
<organism evidence="7 8">
    <name type="scientific">Planktothrix agardhii (strain NIVA-CYA 126/8)</name>
    <dbReference type="NCBI Taxonomy" id="388467"/>
    <lineage>
        <taxon>Bacteria</taxon>
        <taxon>Bacillati</taxon>
        <taxon>Cyanobacteriota</taxon>
        <taxon>Cyanophyceae</taxon>
        <taxon>Oscillatoriophycideae</taxon>
        <taxon>Oscillatoriales</taxon>
        <taxon>Microcoleaceae</taxon>
        <taxon>Planktothrix</taxon>
    </lineage>
</organism>
<dbReference type="EC" id="2.1.1.-" evidence="6"/>
<dbReference type="InterPro" id="IPR029063">
    <property type="entry name" value="SAM-dependent_MTases_sf"/>
</dbReference>